<organism evidence="3 4">
    <name type="scientific">Dictyobacter aurantiacus</name>
    <dbReference type="NCBI Taxonomy" id="1936993"/>
    <lineage>
        <taxon>Bacteria</taxon>
        <taxon>Bacillati</taxon>
        <taxon>Chloroflexota</taxon>
        <taxon>Ktedonobacteria</taxon>
        <taxon>Ktedonobacterales</taxon>
        <taxon>Dictyobacteraceae</taxon>
        <taxon>Dictyobacter</taxon>
    </lineage>
</organism>
<comment type="caution">
    <text evidence="3">The sequence shown here is derived from an EMBL/GenBank/DDBJ whole genome shotgun (WGS) entry which is preliminary data.</text>
</comment>
<dbReference type="Gene3D" id="3.40.190.10">
    <property type="entry name" value="Periplasmic binding protein-like II"/>
    <property type="match status" value="2"/>
</dbReference>
<dbReference type="GO" id="GO:0009228">
    <property type="term" value="P:thiamine biosynthetic process"/>
    <property type="evidence" value="ECO:0007669"/>
    <property type="project" value="InterPro"/>
</dbReference>
<dbReference type="OrthoDB" id="9815602at2"/>
<dbReference type="Pfam" id="PF09084">
    <property type="entry name" value="NMT1"/>
    <property type="match status" value="1"/>
</dbReference>
<keyword evidence="4" id="KW-1185">Reference proteome</keyword>
<gene>
    <name evidence="3" type="primary">ribY</name>
    <name evidence="3" type="ORF">KDAU_02350</name>
</gene>
<dbReference type="PROSITE" id="PS51257">
    <property type="entry name" value="PROKAR_LIPOPROTEIN"/>
    <property type="match status" value="1"/>
</dbReference>
<feature type="domain" description="SsuA/THI5-like" evidence="2">
    <location>
        <begin position="63"/>
        <end position="274"/>
    </location>
</feature>
<feature type="signal peptide" evidence="1">
    <location>
        <begin position="1"/>
        <end position="26"/>
    </location>
</feature>
<dbReference type="AlphaFoldDB" id="A0A401Z7W4"/>
<feature type="chain" id="PRO_5019151566" evidence="1">
    <location>
        <begin position="27"/>
        <end position="341"/>
    </location>
</feature>
<dbReference type="PANTHER" id="PTHR31528">
    <property type="entry name" value="4-AMINO-5-HYDROXYMETHYL-2-METHYLPYRIMIDINE PHOSPHATE SYNTHASE THI11-RELATED"/>
    <property type="match status" value="1"/>
</dbReference>
<dbReference type="SUPFAM" id="SSF53850">
    <property type="entry name" value="Periplasmic binding protein-like II"/>
    <property type="match status" value="1"/>
</dbReference>
<dbReference type="InterPro" id="IPR015168">
    <property type="entry name" value="SsuA/THI5"/>
</dbReference>
<dbReference type="RefSeq" id="WP_126594242.1">
    <property type="nucleotide sequence ID" value="NZ_BIFQ01000001.1"/>
</dbReference>
<evidence type="ECO:0000313" key="4">
    <source>
        <dbReference type="Proteomes" id="UP000287224"/>
    </source>
</evidence>
<proteinExistence type="predicted"/>
<reference evidence="4" key="1">
    <citation type="submission" date="2018-12" db="EMBL/GenBank/DDBJ databases">
        <title>Tengunoibacter tsumagoiensis gen. nov., sp. nov., Dictyobacter kobayashii sp. nov., D. alpinus sp. nov., and D. joshuensis sp. nov. and description of Dictyobacteraceae fam. nov. within the order Ktedonobacterales isolated from Tengu-no-mugimeshi.</title>
        <authorList>
            <person name="Wang C.M."/>
            <person name="Zheng Y."/>
            <person name="Sakai Y."/>
            <person name="Toyoda A."/>
            <person name="Minakuchi Y."/>
            <person name="Abe K."/>
            <person name="Yokota A."/>
            <person name="Yabe S."/>
        </authorList>
    </citation>
    <scope>NUCLEOTIDE SEQUENCE [LARGE SCALE GENOMIC DNA]</scope>
    <source>
        <strain evidence="4">S-27</strain>
    </source>
</reference>
<protein>
    <submittedName>
        <fullName evidence="3">Riboflavin-binding protein RibY</fullName>
    </submittedName>
</protein>
<dbReference type="EMBL" id="BIFQ01000001">
    <property type="protein sequence ID" value="GCE02906.1"/>
    <property type="molecule type" value="Genomic_DNA"/>
</dbReference>
<accession>A0A401Z7W4</accession>
<dbReference type="Proteomes" id="UP000287224">
    <property type="component" value="Unassembled WGS sequence"/>
</dbReference>
<evidence type="ECO:0000313" key="3">
    <source>
        <dbReference type="EMBL" id="GCE02906.1"/>
    </source>
</evidence>
<sequence>MSFISHRLPVTWKLIALAVLCTVLLAACGEVGTTNSTSSNSGGSSDKSLKNISIGLGYNPDIQFAPFYVAQSKGYYKDAGLNVTFNHGIVTDLIGTMAAGKNNFVFASGDELLVAHDKNKSLQAIDVSTIFQRYPVSIIVPKDSSIRTLADLKGHSIGEPGPFGATHTGVLALLQAGKLTPSDVKLQSIGFNQVSALITHKVDAVVGYSNNEPLQLERNGFHVRTFAVSDYTPLVSNGIITTQDTYTNQSQTVHSFVEATIKGLKDVIADPQKAVDISKSYVPGMNTDQALAVLKATIPIYQGTGKLGYNDPATWQSTEQFLVSQKIIAPVDNLSQIYTNK</sequence>
<keyword evidence="1" id="KW-0732">Signal</keyword>
<name>A0A401Z7W4_9CHLR</name>
<evidence type="ECO:0000256" key="1">
    <source>
        <dbReference type="SAM" id="SignalP"/>
    </source>
</evidence>
<dbReference type="InterPro" id="IPR027939">
    <property type="entry name" value="NMT1/THI5"/>
</dbReference>
<dbReference type="PANTHER" id="PTHR31528:SF15">
    <property type="entry name" value="RIBOFLAVIN-BINDING PROTEIN RIBY"/>
    <property type="match status" value="1"/>
</dbReference>
<evidence type="ECO:0000259" key="2">
    <source>
        <dbReference type="Pfam" id="PF09084"/>
    </source>
</evidence>